<reference evidence="1 2" key="1">
    <citation type="journal article" date="2006" name="Genome Res.">
        <title>Skewed genomic variability in strains of the toxigenic bacterial pathogen, Clostridium perfringens.</title>
        <authorList>
            <person name="Myers G.S."/>
            <person name="Rasko D.A."/>
            <person name="Cheung J.K."/>
            <person name="Ravel J."/>
            <person name="Seshadri R."/>
            <person name="Deboy R.T."/>
            <person name="Ren Q."/>
            <person name="Varga J."/>
            <person name="Awad M.M."/>
            <person name="Brinkac L.M."/>
            <person name="Daugherty S.C."/>
            <person name="Haft D.H."/>
            <person name="Dodson R.J."/>
            <person name="Madupu R."/>
            <person name="Nelson W.C."/>
            <person name="Rosovitz M.J."/>
            <person name="Sullivan S.A."/>
            <person name="Khouri H."/>
            <person name="Dimitrov G.I."/>
            <person name="Watkins K.L."/>
            <person name="Mulligan S."/>
            <person name="Benton J."/>
            <person name="Radune D."/>
            <person name="Fisher D.J."/>
            <person name="Atkins H.S."/>
            <person name="Hiscox T."/>
            <person name="Jost B.H."/>
            <person name="Billington S.J."/>
            <person name="Songer J.G."/>
            <person name="McClane B.A."/>
            <person name="Titball R.W."/>
            <person name="Rood J.I."/>
            <person name="Melville S.B."/>
            <person name="Paulsen I.T."/>
        </authorList>
    </citation>
    <scope>NUCLEOTIDE SEQUENCE [LARGE SCALE GENOMIC DNA]</scope>
    <source>
        <strain evidence="2">SM101 / Type A</strain>
    </source>
</reference>
<proteinExistence type="predicted"/>
<dbReference type="EMBL" id="CP000312">
    <property type="protein sequence ID" value="ABG87728.1"/>
    <property type="molecule type" value="Genomic_DNA"/>
</dbReference>
<sequence>MFLLTYIKKEIYKGKEKRFKGVKVYKGINL</sequence>
<dbReference type="KEGG" id="cpr:CPR_1290"/>
<dbReference type="BioCyc" id="CPER289380:GI76-1305-MONOMER"/>
<evidence type="ECO:0000313" key="1">
    <source>
        <dbReference type="EMBL" id="ABG87728.1"/>
    </source>
</evidence>
<evidence type="ECO:0000313" key="2">
    <source>
        <dbReference type="Proteomes" id="UP000001824"/>
    </source>
</evidence>
<dbReference type="AlphaFoldDB" id="Q0STE5"/>
<accession>Q0STE5</accession>
<dbReference type="Proteomes" id="UP000001824">
    <property type="component" value="Chromosome"/>
</dbReference>
<name>Q0STE5_CLOPS</name>
<protein>
    <submittedName>
        <fullName evidence="1">Uncharacterized protein</fullName>
    </submittedName>
</protein>
<gene>
    <name evidence="1" type="ordered locus">CPR_1290</name>
</gene>
<organism evidence="1 2">
    <name type="scientific">Clostridium perfringens (strain SM101 / Type A)</name>
    <dbReference type="NCBI Taxonomy" id="289380"/>
    <lineage>
        <taxon>Bacteria</taxon>
        <taxon>Bacillati</taxon>
        <taxon>Bacillota</taxon>
        <taxon>Clostridia</taxon>
        <taxon>Eubacteriales</taxon>
        <taxon>Clostridiaceae</taxon>
        <taxon>Clostridium</taxon>
    </lineage>
</organism>